<dbReference type="Pfam" id="PF12339">
    <property type="entry name" value="DNAJ_related"/>
    <property type="match status" value="1"/>
</dbReference>
<evidence type="ECO:0000313" key="3">
    <source>
        <dbReference type="Proteomes" id="UP000663929"/>
    </source>
</evidence>
<reference evidence="2" key="1">
    <citation type="submission" date="2021-03" db="EMBL/GenBank/DDBJ databases">
        <title>Acanthopleuribacteraceae sp. M133.</title>
        <authorList>
            <person name="Wang G."/>
        </authorList>
    </citation>
    <scope>NUCLEOTIDE SEQUENCE</scope>
    <source>
        <strain evidence="2">M133</strain>
    </source>
</reference>
<proteinExistence type="predicted"/>
<accession>A0A8A4TYJ1</accession>
<protein>
    <recommendedName>
        <fullName evidence="1">J domain-containing protein</fullName>
    </recommendedName>
</protein>
<dbReference type="CDD" id="cd06257">
    <property type="entry name" value="DnaJ"/>
    <property type="match status" value="1"/>
</dbReference>
<dbReference type="Gene3D" id="1.10.287.110">
    <property type="entry name" value="DnaJ domain"/>
    <property type="match status" value="1"/>
</dbReference>
<keyword evidence="3" id="KW-1185">Reference proteome</keyword>
<dbReference type="PROSITE" id="PS50076">
    <property type="entry name" value="DNAJ_2"/>
    <property type="match status" value="1"/>
</dbReference>
<gene>
    <name evidence="2" type="ORF">J3U87_03920</name>
</gene>
<evidence type="ECO:0000259" key="1">
    <source>
        <dbReference type="PROSITE" id="PS50076"/>
    </source>
</evidence>
<dbReference type="AlphaFoldDB" id="A0A8A4TYJ1"/>
<dbReference type="KEGG" id="scor:J3U87_03920"/>
<feature type="domain" description="J" evidence="1">
    <location>
        <begin position="158"/>
        <end position="208"/>
    </location>
</feature>
<sequence length="208" mass="24549">MAPEPYQAPTEEYTHRDCDLDPLLDLILVILRAHPQGLKEYDLLKRLALEDDTPFTGRLHDELEMFRQHFLLFHLLYRLRDRLRVAGEADVHIHCLRIGLLPFSRSHEHAARRQVAPDDPLRNYYLDWRNCEAVDRDTVRRMIQAFWKRYHVTLGREEALEVFGLPRFAGPAEIKRRYRELVRRTHPDMGGDPDEFRRVMSAAGALLS</sequence>
<name>A0A8A4TYJ1_SULCO</name>
<organism evidence="2 3">
    <name type="scientific">Sulfidibacter corallicola</name>
    <dbReference type="NCBI Taxonomy" id="2818388"/>
    <lineage>
        <taxon>Bacteria</taxon>
        <taxon>Pseudomonadati</taxon>
        <taxon>Acidobacteriota</taxon>
        <taxon>Holophagae</taxon>
        <taxon>Acanthopleuribacterales</taxon>
        <taxon>Acanthopleuribacteraceae</taxon>
        <taxon>Sulfidibacter</taxon>
    </lineage>
</organism>
<evidence type="ECO:0000313" key="2">
    <source>
        <dbReference type="EMBL" id="QTD51595.1"/>
    </source>
</evidence>
<dbReference type="SUPFAM" id="SSF46565">
    <property type="entry name" value="Chaperone J-domain"/>
    <property type="match status" value="1"/>
</dbReference>
<dbReference type="EMBL" id="CP071793">
    <property type="protein sequence ID" value="QTD51595.1"/>
    <property type="molecule type" value="Genomic_DNA"/>
</dbReference>
<dbReference type="InterPro" id="IPR036869">
    <property type="entry name" value="J_dom_sf"/>
</dbReference>
<dbReference type="InterPro" id="IPR021059">
    <property type="entry name" value="DnaJ-related_N"/>
</dbReference>
<dbReference type="Proteomes" id="UP000663929">
    <property type="component" value="Chromosome"/>
</dbReference>
<dbReference type="RefSeq" id="WP_237381723.1">
    <property type="nucleotide sequence ID" value="NZ_CP071793.1"/>
</dbReference>
<dbReference type="InterPro" id="IPR001623">
    <property type="entry name" value="DnaJ_domain"/>
</dbReference>